<keyword evidence="2" id="KW-1185">Reference proteome</keyword>
<dbReference type="EMBL" id="OBEH01000001">
    <property type="protein sequence ID" value="SNY94665.1"/>
    <property type="molecule type" value="Genomic_DNA"/>
</dbReference>
<gene>
    <name evidence="1" type="ORF">SAMN06265377_0325</name>
</gene>
<reference evidence="2" key="1">
    <citation type="submission" date="2017-09" db="EMBL/GenBank/DDBJ databases">
        <authorList>
            <person name="Varghese N."/>
            <person name="Submissions S."/>
        </authorList>
    </citation>
    <scope>NUCLEOTIDE SEQUENCE [LARGE SCALE GENOMIC DNA]</scope>
    <source>
        <strain evidence="2">DSM 25885</strain>
    </source>
</reference>
<sequence>MAKSELNSASFLNKELSKIEAYILQRDSFNPKVSKVDVAWHLDHMLKTVIVICKALEASNPAAFKPNFNLTRSLIYIWGDFPRGVAKSPRVVLPPDNILTEDLHLQIETVKENLKKIQGLDSKAHFEHPYFSVINKRQSIKFLKIHTRHHLKIVADILKGR</sequence>
<organism evidence="1 2">
    <name type="scientific">Flagellimonas pacifica</name>
    <dbReference type="NCBI Taxonomy" id="1247520"/>
    <lineage>
        <taxon>Bacteria</taxon>
        <taxon>Pseudomonadati</taxon>
        <taxon>Bacteroidota</taxon>
        <taxon>Flavobacteriia</taxon>
        <taxon>Flavobacteriales</taxon>
        <taxon>Flavobacteriaceae</taxon>
        <taxon>Flagellimonas</taxon>
    </lineage>
</organism>
<dbReference type="AlphaFoldDB" id="A0A285MBX2"/>
<name>A0A285MBX2_9FLAO</name>
<dbReference type="RefSeq" id="WP_097043987.1">
    <property type="nucleotide sequence ID" value="NZ_OBEH01000001.1"/>
</dbReference>
<proteinExistence type="predicted"/>
<dbReference type="InterPro" id="IPR034660">
    <property type="entry name" value="DinB/YfiT-like"/>
</dbReference>
<evidence type="ECO:0000313" key="1">
    <source>
        <dbReference type="EMBL" id="SNY94665.1"/>
    </source>
</evidence>
<evidence type="ECO:0008006" key="3">
    <source>
        <dbReference type="Google" id="ProtNLM"/>
    </source>
</evidence>
<dbReference type="OrthoDB" id="981199at2"/>
<dbReference type="Proteomes" id="UP000219048">
    <property type="component" value="Unassembled WGS sequence"/>
</dbReference>
<dbReference type="Gene3D" id="1.20.120.450">
    <property type="entry name" value="dinb family like domain"/>
    <property type="match status" value="1"/>
</dbReference>
<evidence type="ECO:0000313" key="2">
    <source>
        <dbReference type="Proteomes" id="UP000219048"/>
    </source>
</evidence>
<accession>A0A285MBX2</accession>
<protein>
    <recommendedName>
        <fullName evidence="3">DUF1569 domain-containing protein</fullName>
    </recommendedName>
</protein>